<keyword evidence="2" id="KW-1185">Reference proteome</keyword>
<name>U2H8L4_9SPHI</name>
<dbReference type="OrthoDB" id="1333948at2"/>
<proteinExistence type="predicted"/>
<comment type="caution">
    <text evidence="1">The sequence shown here is derived from an EMBL/GenBank/DDBJ whole genome shotgun (WGS) entry which is preliminary data.</text>
</comment>
<sequence length="277" mass="31560">MMTALRTIKKQGATPLLWTSITTILLFGACRQDQATSLDLQTASTKAGIGLIHFNTDHSIPLYRSSTDSLAFDSLQFTIEKSGKKRGQCKFVTQYLKDKLQPYIMDPGDSKEDGQKHLQMGLIHFAPQLTFRVSEKMENGVSIIINEKNSETCFVRLNPKNNYAHGKDENLIFFDPNFPDTEIDNWYLFETWPQAILRAFLIQVPDSTPTYDAPNGNLRSFKALGNALFNADSIYKDWVRIDNQTYLAEGDTVIKTWVRWIEHDSIKVFLTLNGGYE</sequence>
<dbReference type="PROSITE" id="PS51257">
    <property type="entry name" value="PROKAR_LIPOPROTEIN"/>
    <property type="match status" value="1"/>
</dbReference>
<evidence type="ECO:0000313" key="1">
    <source>
        <dbReference type="EMBL" id="ERJ58036.1"/>
    </source>
</evidence>
<dbReference type="RefSeq" id="WP_021071516.1">
    <property type="nucleotide sequence ID" value="NZ_ATDL01000018.1"/>
</dbReference>
<dbReference type="EMBL" id="ATDL01000018">
    <property type="protein sequence ID" value="ERJ58036.1"/>
    <property type="molecule type" value="Genomic_DNA"/>
</dbReference>
<dbReference type="eggNOG" id="ENOG5033R7D">
    <property type="taxonomic scope" value="Bacteria"/>
</dbReference>
<dbReference type="Proteomes" id="UP000016584">
    <property type="component" value="Unassembled WGS sequence"/>
</dbReference>
<organism evidence="1 2">
    <name type="scientific">Sphingobacterium paucimobilis HER1398</name>
    <dbReference type="NCBI Taxonomy" id="1346330"/>
    <lineage>
        <taxon>Bacteria</taxon>
        <taxon>Pseudomonadati</taxon>
        <taxon>Bacteroidota</taxon>
        <taxon>Sphingobacteriia</taxon>
        <taxon>Sphingobacteriales</taxon>
        <taxon>Sphingobacteriaceae</taxon>
        <taxon>Sphingobacterium</taxon>
    </lineage>
</organism>
<gene>
    <name evidence="1" type="ORF">M472_04590</name>
</gene>
<evidence type="ECO:0008006" key="3">
    <source>
        <dbReference type="Google" id="ProtNLM"/>
    </source>
</evidence>
<protein>
    <recommendedName>
        <fullName evidence="3">Lipoprotein</fullName>
    </recommendedName>
</protein>
<evidence type="ECO:0000313" key="2">
    <source>
        <dbReference type="Proteomes" id="UP000016584"/>
    </source>
</evidence>
<reference evidence="1 2" key="1">
    <citation type="journal article" date="2013" name="Genome Announc.">
        <title>The Draft Genome Sequence of Sphingomonas paucimobilis Strain HER1398 (Proteobacteria), Host to the Giant PAU Phage, Indicates That It Is a Member of the Genus Sphingobacterium (Bacteroidetes).</title>
        <authorList>
            <person name="White R.A.III."/>
            <person name="Suttle C.A."/>
        </authorList>
    </citation>
    <scope>NUCLEOTIDE SEQUENCE [LARGE SCALE GENOMIC DNA]</scope>
    <source>
        <strain evidence="1 2">HER1398</strain>
    </source>
</reference>
<accession>U2H8L4</accession>
<dbReference type="STRING" id="1346330.M472_04590"/>
<dbReference type="AlphaFoldDB" id="U2H8L4"/>
<dbReference type="PATRIC" id="fig|1346330.5.peg.3379"/>